<keyword evidence="2" id="KW-0229">DNA integration</keyword>
<dbReference type="InterPro" id="IPR013762">
    <property type="entry name" value="Integrase-like_cat_sf"/>
</dbReference>
<evidence type="ECO:0000313" key="9">
    <source>
        <dbReference type="EMBL" id="MQA40346.1"/>
    </source>
</evidence>
<dbReference type="PROSITE" id="PS51900">
    <property type="entry name" value="CB"/>
    <property type="match status" value="1"/>
</dbReference>
<dbReference type="Proteomes" id="UP000440498">
    <property type="component" value="Unassembled WGS sequence"/>
</dbReference>
<dbReference type="Gene3D" id="1.10.443.10">
    <property type="entry name" value="Intergrase catalytic core"/>
    <property type="match status" value="1"/>
</dbReference>
<dbReference type="Gene3D" id="1.10.150.130">
    <property type="match status" value="1"/>
</dbReference>
<gene>
    <name evidence="9" type="ORF">GEV02_19520</name>
</gene>
<dbReference type="InterPro" id="IPR053876">
    <property type="entry name" value="Phage_int_M"/>
</dbReference>
<evidence type="ECO:0000256" key="2">
    <source>
        <dbReference type="ARBA" id="ARBA00022908"/>
    </source>
</evidence>
<dbReference type="InterPro" id="IPR050808">
    <property type="entry name" value="Phage_Integrase"/>
</dbReference>
<dbReference type="AlphaFoldDB" id="A0A6A7N5N6"/>
<proteinExistence type="inferred from homology"/>
<evidence type="ECO:0000259" key="8">
    <source>
        <dbReference type="PROSITE" id="PS51900"/>
    </source>
</evidence>
<dbReference type="InterPro" id="IPR010998">
    <property type="entry name" value="Integrase_recombinase_N"/>
</dbReference>
<organism evidence="9 10">
    <name type="scientific">Rugamonas aquatica</name>
    <dbReference type="NCBI Taxonomy" id="2743357"/>
    <lineage>
        <taxon>Bacteria</taxon>
        <taxon>Pseudomonadati</taxon>
        <taxon>Pseudomonadota</taxon>
        <taxon>Betaproteobacteria</taxon>
        <taxon>Burkholderiales</taxon>
        <taxon>Oxalobacteraceae</taxon>
        <taxon>Telluria group</taxon>
        <taxon>Rugamonas</taxon>
    </lineage>
</organism>
<sequence>MPIPVVPLSDTQIRKAKPRERTYKLFDGGGLYLEVIPSGSKLWRMKFRQASGKESRLSFGPYPEVSLSEARARRDEARALQRSGKDPAQARRSAKAVRQMAASNTFEVVALLWLEKTKAERAEGTRRKIFNWLRKDIFPVIGAMPIAEIRPRQVLAALRHIEDRGALETAHNVKRAVGQVFRFAVACELAERDVTRDLGDALASVPEGHYAAITEPEKVGALLRAIYGYEGHPYTMAALKISPMLFQRPGMIRAMEWSELDLVKGEWRVPGVKMKMENDHIVPLPKQAVDILRQMHRLSGEGRYVFPGMRTHDRCMSENTINAALRSMGYSKEVMTAHGFRAMARTIMDEVLGERVDLIEHQLAHRVKDPNGRAYNRTAHLPARREMMQRWADYLDGLRAMQNSLDYK</sequence>
<dbReference type="PROSITE" id="PS51898">
    <property type="entry name" value="TYR_RECOMBINASE"/>
    <property type="match status" value="1"/>
</dbReference>
<dbReference type="InterPro" id="IPR011010">
    <property type="entry name" value="DNA_brk_join_enz"/>
</dbReference>
<evidence type="ECO:0000256" key="3">
    <source>
        <dbReference type="ARBA" id="ARBA00023125"/>
    </source>
</evidence>
<protein>
    <submittedName>
        <fullName evidence="9">DUF4102 domain-containing protein</fullName>
    </submittedName>
</protein>
<dbReference type="GO" id="GO:0006310">
    <property type="term" value="P:DNA recombination"/>
    <property type="evidence" value="ECO:0007669"/>
    <property type="project" value="UniProtKB-KW"/>
</dbReference>
<name>A0A6A7N5N6_9BURK</name>
<keyword evidence="3 5" id="KW-0238">DNA-binding</keyword>
<feature type="domain" description="Core-binding (CB)" evidence="8">
    <location>
        <begin position="104"/>
        <end position="185"/>
    </location>
</feature>
<reference evidence="9 10" key="1">
    <citation type="submission" date="2019-10" db="EMBL/GenBank/DDBJ databases">
        <title>Two novel species isolated from a subtropical stream in China.</title>
        <authorList>
            <person name="Lu H."/>
        </authorList>
    </citation>
    <scope>NUCLEOTIDE SEQUENCE [LARGE SCALE GENOMIC DNA]</scope>
    <source>
        <strain evidence="9 10">FT29W</strain>
    </source>
</reference>
<comment type="similarity">
    <text evidence="1">Belongs to the 'phage' integrase family.</text>
</comment>
<dbReference type="Pfam" id="PF22022">
    <property type="entry name" value="Phage_int_M"/>
    <property type="match status" value="1"/>
</dbReference>
<dbReference type="RefSeq" id="WP_152839552.1">
    <property type="nucleotide sequence ID" value="NZ_WHUG01000008.1"/>
</dbReference>
<dbReference type="Pfam" id="PF13356">
    <property type="entry name" value="Arm-DNA-bind_3"/>
    <property type="match status" value="1"/>
</dbReference>
<dbReference type="GO" id="GO:0015074">
    <property type="term" value="P:DNA integration"/>
    <property type="evidence" value="ECO:0007669"/>
    <property type="project" value="UniProtKB-KW"/>
</dbReference>
<dbReference type="Gene3D" id="3.30.160.390">
    <property type="entry name" value="Integrase, DNA-binding domain"/>
    <property type="match status" value="1"/>
</dbReference>
<dbReference type="InterPro" id="IPR038488">
    <property type="entry name" value="Integrase_DNA-bd_sf"/>
</dbReference>
<dbReference type="EMBL" id="WHUG01000008">
    <property type="protein sequence ID" value="MQA40346.1"/>
    <property type="molecule type" value="Genomic_DNA"/>
</dbReference>
<dbReference type="InterPro" id="IPR002104">
    <property type="entry name" value="Integrase_catalytic"/>
</dbReference>
<dbReference type="GO" id="GO:0003677">
    <property type="term" value="F:DNA binding"/>
    <property type="evidence" value="ECO:0007669"/>
    <property type="project" value="UniProtKB-UniRule"/>
</dbReference>
<dbReference type="Pfam" id="PF00589">
    <property type="entry name" value="Phage_integrase"/>
    <property type="match status" value="1"/>
</dbReference>
<accession>A0A6A7N5N6</accession>
<evidence type="ECO:0000259" key="7">
    <source>
        <dbReference type="PROSITE" id="PS51898"/>
    </source>
</evidence>
<evidence type="ECO:0000256" key="5">
    <source>
        <dbReference type="PROSITE-ProRule" id="PRU01248"/>
    </source>
</evidence>
<keyword evidence="10" id="KW-1185">Reference proteome</keyword>
<evidence type="ECO:0000256" key="4">
    <source>
        <dbReference type="ARBA" id="ARBA00023172"/>
    </source>
</evidence>
<dbReference type="PANTHER" id="PTHR30629:SF2">
    <property type="entry name" value="PROPHAGE INTEGRASE INTS-RELATED"/>
    <property type="match status" value="1"/>
</dbReference>
<evidence type="ECO:0000256" key="6">
    <source>
        <dbReference type="SAM" id="MobiDB-lite"/>
    </source>
</evidence>
<dbReference type="SUPFAM" id="SSF56349">
    <property type="entry name" value="DNA breaking-rejoining enzymes"/>
    <property type="match status" value="1"/>
</dbReference>
<evidence type="ECO:0000256" key="1">
    <source>
        <dbReference type="ARBA" id="ARBA00008857"/>
    </source>
</evidence>
<feature type="region of interest" description="Disordered" evidence="6">
    <location>
        <begin position="73"/>
        <end position="94"/>
    </location>
</feature>
<comment type="caution">
    <text evidence="9">The sequence shown here is derived from an EMBL/GenBank/DDBJ whole genome shotgun (WGS) entry which is preliminary data.</text>
</comment>
<dbReference type="InterPro" id="IPR025166">
    <property type="entry name" value="Integrase_DNA_bind_dom"/>
</dbReference>
<dbReference type="PANTHER" id="PTHR30629">
    <property type="entry name" value="PROPHAGE INTEGRASE"/>
    <property type="match status" value="1"/>
</dbReference>
<evidence type="ECO:0000313" key="10">
    <source>
        <dbReference type="Proteomes" id="UP000440498"/>
    </source>
</evidence>
<feature type="domain" description="Tyr recombinase" evidence="7">
    <location>
        <begin position="209"/>
        <end position="393"/>
    </location>
</feature>
<dbReference type="InterPro" id="IPR044068">
    <property type="entry name" value="CB"/>
</dbReference>
<dbReference type="CDD" id="cd00801">
    <property type="entry name" value="INT_P4_C"/>
    <property type="match status" value="1"/>
</dbReference>
<keyword evidence="4" id="KW-0233">DNA recombination</keyword>
<feature type="compositionally biased region" description="Basic and acidic residues" evidence="6">
    <location>
        <begin position="73"/>
        <end position="89"/>
    </location>
</feature>